<name>A0A1M5K185_STRHI</name>
<evidence type="ECO:0000313" key="7">
    <source>
        <dbReference type="EMBL" id="SHG46554.1"/>
    </source>
</evidence>
<feature type="chain" id="PRO_5039025876" evidence="5">
    <location>
        <begin position="24"/>
        <end position="208"/>
    </location>
</feature>
<dbReference type="InterPro" id="IPR003782">
    <property type="entry name" value="SCO1/SenC"/>
</dbReference>
<dbReference type="Proteomes" id="UP000184501">
    <property type="component" value="Unassembled WGS sequence"/>
</dbReference>
<feature type="disulfide bond" description="Redox-active" evidence="4">
    <location>
        <begin position="82"/>
        <end position="86"/>
    </location>
</feature>
<keyword evidence="8" id="KW-1185">Reference proteome</keyword>
<dbReference type="CDD" id="cd02968">
    <property type="entry name" value="SCO"/>
    <property type="match status" value="1"/>
</dbReference>
<feature type="binding site" evidence="3">
    <location>
        <position position="172"/>
    </location>
    <ligand>
        <name>Cu cation</name>
        <dbReference type="ChEBI" id="CHEBI:23378"/>
    </ligand>
</feature>
<evidence type="ECO:0000313" key="8">
    <source>
        <dbReference type="Proteomes" id="UP000184501"/>
    </source>
</evidence>
<evidence type="ECO:0000256" key="3">
    <source>
        <dbReference type="PIRSR" id="PIRSR603782-1"/>
    </source>
</evidence>
<feature type="domain" description="Thioredoxin" evidence="6">
    <location>
        <begin position="43"/>
        <end position="207"/>
    </location>
</feature>
<protein>
    <submittedName>
        <fullName evidence="7">Protein SCO1/2</fullName>
    </submittedName>
</protein>
<dbReference type="PANTHER" id="PTHR12151">
    <property type="entry name" value="ELECTRON TRANSPORT PROTIN SCO1/SENC FAMILY MEMBER"/>
    <property type="match status" value="1"/>
</dbReference>
<dbReference type="GO" id="GO:0046872">
    <property type="term" value="F:metal ion binding"/>
    <property type="evidence" value="ECO:0007669"/>
    <property type="project" value="UniProtKB-KW"/>
</dbReference>
<dbReference type="PROSITE" id="PS51352">
    <property type="entry name" value="THIOREDOXIN_2"/>
    <property type="match status" value="1"/>
</dbReference>
<proteinExistence type="inferred from homology"/>
<dbReference type="InterPro" id="IPR013766">
    <property type="entry name" value="Thioredoxin_domain"/>
</dbReference>
<dbReference type="Gene3D" id="3.40.30.10">
    <property type="entry name" value="Glutaredoxin"/>
    <property type="match status" value="1"/>
</dbReference>
<dbReference type="RefSeq" id="WP_073487732.1">
    <property type="nucleotide sequence ID" value="NZ_FQVN01000009.1"/>
</dbReference>
<feature type="binding site" evidence="3">
    <location>
        <position position="82"/>
    </location>
    <ligand>
        <name>Cu cation</name>
        <dbReference type="ChEBI" id="CHEBI:23378"/>
    </ligand>
</feature>
<keyword evidence="3" id="KW-0479">Metal-binding</keyword>
<dbReference type="STRING" id="2017.SAMN05444320_109109"/>
<dbReference type="InterPro" id="IPR036249">
    <property type="entry name" value="Thioredoxin-like_sf"/>
</dbReference>
<evidence type="ECO:0000256" key="1">
    <source>
        <dbReference type="ARBA" id="ARBA00010996"/>
    </source>
</evidence>
<feature type="signal peptide" evidence="5">
    <location>
        <begin position="1"/>
        <end position="23"/>
    </location>
</feature>
<dbReference type="PROSITE" id="PS51257">
    <property type="entry name" value="PROKAR_LIPOPROTEIN"/>
    <property type="match status" value="1"/>
</dbReference>
<evidence type="ECO:0000259" key="6">
    <source>
        <dbReference type="PROSITE" id="PS51352"/>
    </source>
</evidence>
<evidence type="ECO:0000256" key="5">
    <source>
        <dbReference type="SAM" id="SignalP"/>
    </source>
</evidence>
<organism evidence="7 8">
    <name type="scientific">Streptoalloteichus hindustanus</name>
    <dbReference type="NCBI Taxonomy" id="2017"/>
    <lineage>
        <taxon>Bacteria</taxon>
        <taxon>Bacillati</taxon>
        <taxon>Actinomycetota</taxon>
        <taxon>Actinomycetes</taxon>
        <taxon>Pseudonocardiales</taxon>
        <taxon>Pseudonocardiaceae</taxon>
        <taxon>Streptoalloteichus</taxon>
    </lineage>
</organism>
<keyword evidence="2 3" id="KW-0186">Copper</keyword>
<dbReference type="SUPFAM" id="SSF52833">
    <property type="entry name" value="Thioredoxin-like"/>
    <property type="match status" value="1"/>
</dbReference>
<evidence type="ECO:0000256" key="2">
    <source>
        <dbReference type="ARBA" id="ARBA00023008"/>
    </source>
</evidence>
<dbReference type="PANTHER" id="PTHR12151:SF25">
    <property type="entry name" value="LINALOOL DEHYDRATASE_ISOMERASE DOMAIN-CONTAINING PROTEIN"/>
    <property type="match status" value="1"/>
</dbReference>
<keyword evidence="4" id="KW-1015">Disulfide bond</keyword>
<reference evidence="7 8" key="1">
    <citation type="submission" date="2016-11" db="EMBL/GenBank/DDBJ databases">
        <authorList>
            <person name="Jaros S."/>
            <person name="Januszkiewicz K."/>
            <person name="Wedrychowicz H."/>
        </authorList>
    </citation>
    <scope>NUCLEOTIDE SEQUENCE [LARGE SCALE GENOMIC DNA]</scope>
    <source>
        <strain evidence="7 8">DSM 44523</strain>
    </source>
</reference>
<evidence type="ECO:0000256" key="4">
    <source>
        <dbReference type="PIRSR" id="PIRSR603782-2"/>
    </source>
</evidence>
<sequence>MRALRCVVSALLAGLLLASCGDAGPAPTGATTTSTPPLKAAAFPSPLDAPKQNLVDLQGRPFDFGQRLRDRVTLLYFGYANCPDVCPTTMGDISQAMRGLDEGQRKRVQVVMVTSDPARDTPEAFGTWLRQFGPDFVGLTGKIDDIVAAAHSVNIGIEPPKTDAGGDYEVTHGAQVLLFTPDGKGAGYYRSGTSSADMLSDLRTLLNR</sequence>
<dbReference type="OrthoDB" id="9790194at2"/>
<gene>
    <name evidence="7" type="ORF">SAMN05444320_109109</name>
</gene>
<dbReference type="Pfam" id="PF02630">
    <property type="entry name" value="SCO1-SenC"/>
    <property type="match status" value="1"/>
</dbReference>
<keyword evidence="5" id="KW-0732">Signal</keyword>
<dbReference type="EMBL" id="FQVN01000009">
    <property type="protein sequence ID" value="SHG46554.1"/>
    <property type="molecule type" value="Genomic_DNA"/>
</dbReference>
<dbReference type="AlphaFoldDB" id="A0A1M5K185"/>
<accession>A0A1M5K185</accession>
<comment type="similarity">
    <text evidence="1">Belongs to the SCO1/2 family.</text>
</comment>
<feature type="binding site" evidence="3">
    <location>
        <position position="86"/>
    </location>
    <ligand>
        <name>Cu cation</name>
        <dbReference type="ChEBI" id="CHEBI:23378"/>
    </ligand>
</feature>